<protein>
    <recommendedName>
        <fullName evidence="1">N-acetyltransferase domain-containing protein</fullName>
    </recommendedName>
</protein>
<evidence type="ECO:0000313" key="3">
    <source>
        <dbReference type="Proteomes" id="UP000217083"/>
    </source>
</evidence>
<comment type="caution">
    <text evidence="2">The sequence shown here is derived from an EMBL/GenBank/DDBJ whole genome shotgun (WGS) entry which is preliminary data.</text>
</comment>
<dbReference type="SUPFAM" id="SSF55729">
    <property type="entry name" value="Acyl-CoA N-acyltransferases (Nat)"/>
    <property type="match status" value="1"/>
</dbReference>
<dbReference type="GO" id="GO:0016747">
    <property type="term" value="F:acyltransferase activity, transferring groups other than amino-acyl groups"/>
    <property type="evidence" value="ECO:0007669"/>
    <property type="project" value="InterPro"/>
</dbReference>
<dbReference type="AlphaFoldDB" id="A0A263BR94"/>
<reference evidence="3" key="1">
    <citation type="submission" date="2017-08" db="EMBL/GenBank/DDBJ databases">
        <authorList>
            <person name="Huang Z."/>
        </authorList>
    </citation>
    <scope>NUCLEOTIDE SEQUENCE [LARGE SCALE GENOMIC DNA]</scope>
    <source>
        <strain evidence="3">SA5d-4</strain>
    </source>
</reference>
<evidence type="ECO:0000313" key="2">
    <source>
        <dbReference type="EMBL" id="OZM56220.1"/>
    </source>
</evidence>
<dbReference type="RefSeq" id="WP_094925646.1">
    <property type="nucleotide sequence ID" value="NZ_NPIA01000007.1"/>
</dbReference>
<dbReference type="InterPro" id="IPR016181">
    <property type="entry name" value="Acyl_CoA_acyltransferase"/>
</dbReference>
<dbReference type="Gene3D" id="3.40.630.30">
    <property type="match status" value="1"/>
</dbReference>
<reference evidence="2 3" key="2">
    <citation type="submission" date="2017-09" db="EMBL/GenBank/DDBJ databases">
        <title>Bacillus patelloidae sp. nov., isolated from the intestinal tract of a marine limpet.</title>
        <authorList>
            <person name="Liu R."/>
            <person name="Dong C."/>
            <person name="Shao Z."/>
        </authorList>
    </citation>
    <scope>NUCLEOTIDE SEQUENCE [LARGE SCALE GENOMIC DNA]</scope>
    <source>
        <strain evidence="2 3">SA5d-4</strain>
    </source>
</reference>
<dbReference type="CDD" id="cd04301">
    <property type="entry name" value="NAT_SF"/>
    <property type="match status" value="1"/>
</dbReference>
<accession>A0A263BR94</accession>
<dbReference type="PROSITE" id="PS51186">
    <property type="entry name" value="GNAT"/>
    <property type="match status" value="1"/>
</dbReference>
<dbReference type="EMBL" id="NPIA01000007">
    <property type="protein sequence ID" value="OZM56220.1"/>
    <property type="molecule type" value="Genomic_DNA"/>
</dbReference>
<proteinExistence type="predicted"/>
<dbReference type="Proteomes" id="UP000217083">
    <property type="component" value="Unassembled WGS sequence"/>
</dbReference>
<dbReference type="InterPro" id="IPR000182">
    <property type="entry name" value="GNAT_dom"/>
</dbReference>
<name>A0A263BR94_9BACI</name>
<organism evidence="2 3">
    <name type="scientific">Lottiidibacillus patelloidae</name>
    <dbReference type="NCBI Taxonomy" id="2670334"/>
    <lineage>
        <taxon>Bacteria</taxon>
        <taxon>Bacillati</taxon>
        <taxon>Bacillota</taxon>
        <taxon>Bacilli</taxon>
        <taxon>Bacillales</taxon>
        <taxon>Bacillaceae</taxon>
        <taxon>Lottiidibacillus</taxon>
    </lineage>
</organism>
<evidence type="ECO:0000259" key="1">
    <source>
        <dbReference type="PROSITE" id="PS51186"/>
    </source>
</evidence>
<feature type="domain" description="N-acetyltransferase" evidence="1">
    <location>
        <begin position="2"/>
        <end position="169"/>
    </location>
</feature>
<keyword evidence="3" id="KW-1185">Reference proteome</keyword>
<gene>
    <name evidence="2" type="ORF">CIB95_12405</name>
</gene>
<sequence>MKRIRLAIENDFEPLKALYYTCTTDLLDKKIMQWDYNYPSEEHISYHLKEKELFVIEDTNGIYGAVVLNEWQSPEWKEVNWHGDNPLIIHMLCIHPTKQNIGAGKALLQFSDKMAKESQYSSLRLDSFSGNEKSLSFYKNAGYKEVGSVNFAEKVKGHEKYVCFEKIMI</sequence>
<dbReference type="Pfam" id="PF00583">
    <property type="entry name" value="Acetyltransf_1"/>
    <property type="match status" value="1"/>
</dbReference>